<dbReference type="SUPFAM" id="SSF57850">
    <property type="entry name" value="RING/U-box"/>
    <property type="match status" value="1"/>
</dbReference>
<evidence type="ECO:0000256" key="1">
    <source>
        <dbReference type="ARBA" id="ARBA00000900"/>
    </source>
</evidence>
<dbReference type="EMBL" id="JABCRI010000012">
    <property type="protein sequence ID" value="KAF8396373.1"/>
    <property type="molecule type" value="Genomic_DNA"/>
</dbReference>
<dbReference type="SMART" id="SM00504">
    <property type="entry name" value="Ubox"/>
    <property type="match status" value="1"/>
</dbReference>
<keyword evidence="3 5" id="KW-0808">Transferase</keyword>
<dbReference type="PROSITE" id="PS51698">
    <property type="entry name" value="U_BOX"/>
    <property type="match status" value="1"/>
</dbReference>
<dbReference type="Gene3D" id="3.30.40.10">
    <property type="entry name" value="Zinc/RING finger domain, C3HC4 (zinc finger)"/>
    <property type="match status" value="1"/>
</dbReference>
<dbReference type="FunFam" id="3.30.40.10:FF:000437">
    <property type="entry name" value="RING-type E3 ubiquitin transferase"/>
    <property type="match status" value="1"/>
</dbReference>
<dbReference type="InterPro" id="IPR016024">
    <property type="entry name" value="ARM-type_fold"/>
</dbReference>
<dbReference type="UniPathway" id="UPA00143"/>
<dbReference type="InterPro" id="IPR011989">
    <property type="entry name" value="ARM-like"/>
</dbReference>
<dbReference type="OrthoDB" id="10064100at2759"/>
<dbReference type="GO" id="GO:0016567">
    <property type="term" value="P:protein ubiquitination"/>
    <property type="evidence" value="ECO:0007669"/>
    <property type="project" value="UniProtKB-UniRule"/>
</dbReference>
<evidence type="ECO:0000313" key="8">
    <source>
        <dbReference type="Proteomes" id="UP000655225"/>
    </source>
</evidence>
<feature type="domain" description="U-box" evidence="6">
    <location>
        <begin position="5"/>
        <end position="80"/>
    </location>
</feature>
<dbReference type="Proteomes" id="UP000655225">
    <property type="component" value="Unassembled WGS sequence"/>
</dbReference>
<dbReference type="SUPFAM" id="SSF48371">
    <property type="entry name" value="ARM repeat"/>
    <property type="match status" value="1"/>
</dbReference>
<name>A0A835DAF0_TETSI</name>
<reference evidence="7 8" key="1">
    <citation type="submission" date="2020-04" db="EMBL/GenBank/DDBJ databases">
        <title>Plant Genome Project.</title>
        <authorList>
            <person name="Zhang R.-G."/>
        </authorList>
    </citation>
    <scope>NUCLEOTIDE SEQUENCE [LARGE SCALE GENOMIC DNA]</scope>
    <source>
        <strain evidence="7">YNK0</strain>
        <tissue evidence="7">Leaf</tissue>
    </source>
</reference>
<sequence>MDDIDVPHYFLCPISLQIMRDPVMVSTGITYDRECIERWIFSSKKNTCPVTKQVLFDTDLTPNHTVRRLIQAWCILNASHGVERIPTPKPPIDKTQIVKLLNDSRVPQLQMKSLQKLRSVASESESNQRCMEAAGAIEFLASIVKNNSFMEIEGSSYDGSEFTRASDEALSLLSYLQISAASLKNLIGKNGEFIESLMPVLQRGNDQSRAYATLLLKSMFEVADPIQLISLRSEFFIEIVHLLRDQISHQASKAALKLLIELCPLGRNRVKIVEAGAVSVLVQLLLDTKEKRACELILVVLDQLCGCAEGRAELLKHDAGLAVVSKKILRVSQLATERGVRILSSISKFSATSSVLQEMQQVGVVSKLNLVLQMDCSIKAKEKAQEILRSHSRAWKNSSCIPLHLLSSYPY</sequence>
<dbReference type="AlphaFoldDB" id="A0A835DAF0"/>
<dbReference type="EC" id="2.3.2.27" evidence="5"/>
<protein>
    <recommendedName>
        <fullName evidence="5 6">U-box domain-containing protein</fullName>
        <ecNumber evidence="5">2.3.2.27</ecNumber>
    </recommendedName>
    <alternativeName>
        <fullName evidence="5">RING-type E3 ubiquitin transferase PUB</fullName>
    </alternativeName>
</protein>
<comment type="pathway">
    <text evidence="2 5">Protein modification; protein ubiquitination.</text>
</comment>
<comment type="catalytic activity">
    <reaction evidence="1 5">
        <text>S-ubiquitinyl-[E2 ubiquitin-conjugating enzyme]-L-cysteine + [acceptor protein]-L-lysine = [E2 ubiquitin-conjugating enzyme]-L-cysteine + N(6)-ubiquitinyl-[acceptor protein]-L-lysine.</text>
        <dbReference type="EC" id="2.3.2.27"/>
    </reaction>
</comment>
<dbReference type="InterPro" id="IPR045210">
    <property type="entry name" value="RING-Ubox_PUB"/>
</dbReference>
<dbReference type="Pfam" id="PF25598">
    <property type="entry name" value="ARM_PUB"/>
    <property type="match status" value="1"/>
</dbReference>
<dbReference type="PANTHER" id="PTHR22849:SF132">
    <property type="entry name" value="E3 UBIQUITIN-PROTEIN LIGASE PUB23"/>
    <property type="match status" value="1"/>
</dbReference>
<dbReference type="CDD" id="cd16664">
    <property type="entry name" value="RING-Ubox_PUB"/>
    <property type="match status" value="1"/>
</dbReference>
<proteinExistence type="predicted"/>
<accession>A0A835DAF0</accession>
<evidence type="ECO:0000256" key="2">
    <source>
        <dbReference type="ARBA" id="ARBA00004906"/>
    </source>
</evidence>
<dbReference type="InterPro" id="IPR013083">
    <property type="entry name" value="Znf_RING/FYVE/PHD"/>
</dbReference>
<organism evidence="7 8">
    <name type="scientific">Tetracentron sinense</name>
    <name type="common">Spur-leaf</name>
    <dbReference type="NCBI Taxonomy" id="13715"/>
    <lineage>
        <taxon>Eukaryota</taxon>
        <taxon>Viridiplantae</taxon>
        <taxon>Streptophyta</taxon>
        <taxon>Embryophyta</taxon>
        <taxon>Tracheophyta</taxon>
        <taxon>Spermatophyta</taxon>
        <taxon>Magnoliopsida</taxon>
        <taxon>Trochodendrales</taxon>
        <taxon>Trochodendraceae</taxon>
        <taxon>Tetracentron</taxon>
    </lineage>
</organism>
<dbReference type="GO" id="GO:0061630">
    <property type="term" value="F:ubiquitin protein ligase activity"/>
    <property type="evidence" value="ECO:0007669"/>
    <property type="project" value="UniProtKB-UniRule"/>
</dbReference>
<dbReference type="InterPro" id="IPR045185">
    <property type="entry name" value="PUB22/23/24-like"/>
</dbReference>
<comment type="function">
    <text evidence="5">Functions as an E3 ubiquitin ligase.</text>
</comment>
<dbReference type="GO" id="GO:0006952">
    <property type="term" value="P:defense response"/>
    <property type="evidence" value="ECO:0007669"/>
    <property type="project" value="UniProtKB-ARBA"/>
</dbReference>
<comment type="caution">
    <text evidence="7">The sequence shown here is derived from an EMBL/GenBank/DDBJ whole genome shotgun (WGS) entry which is preliminary data.</text>
</comment>
<dbReference type="InterPro" id="IPR058678">
    <property type="entry name" value="ARM_PUB"/>
</dbReference>
<keyword evidence="4 5" id="KW-0833">Ubl conjugation pathway</keyword>
<evidence type="ECO:0000256" key="5">
    <source>
        <dbReference type="RuleBase" id="RU369093"/>
    </source>
</evidence>
<gene>
    <name evidence="7" type="ORF">HHK36_017990</name>
</gene>
<dbReference type="InterPro" id="IPR003613">
    <property type="entry name" value="Ubox_domain"/>
</dbReference>
<dbReference type="Gene3D" id="1.25.10.10">
    <property type="entry name" value="Leucine-rich Repeat Variant"/>
    <property type="match status" value="1"/>
</dbReference>
<evidence type="ECO:0000256" key="4">
    <source>
        <dbReference type="ARBA" id="ARBA00022786"/>
    </source>
</evidence>
<evidence type="ECO:0000313" key="7">
    <source>
        <dbReference type="EMBL" id="KAF8396373.1"/>
    </source>
</evidence>
<keyword evidence="8" id="KW-1185">Reference proteome</keyword>
<dbReference type="Pfam" id="PF04564">
    <property type="entry name" value="U-box"/>
    <property type="match status" value="1"/>
</dbReference>
<dbReference type="PANTHER" id="PTHR22849">
    <property type="entry name" value="WDSAM1 PROTEIN"/>
    <property type="match status" value="1"/>
</dbReference>
<evidence type="ECO:0000256" key="3">
    <source>
        <dbReference type="ARBA" id="ARBA00022679"/>
    </source>
</evidence>
<evidence type="ECO:0000259" key="6">
    <source>
        <dbReference type="PROSITE" id="PS51698"/>
    </source>
</evidence>
<dbReference type="OMA" id="VTICPWG"/>